<dbReference type="EMBL" id="JAMDMJ010000015">
    <property type="protein sequence ID" value="MCY9596957.1"/>
    <property type="molecule type" value="Genomic_DNA"/>
</dbReference>
<keyword evidence="3" id="KW-0808">Transferase</keyword>
<accession>A0A410WZ76</accession>
<dbReference type="Gene3D" id="2.40.128.150">
    <property type="entry name" value="Cysteine proteinases"/>
    <property type="match status" value="1"/>
</dbReference>
<evidence type="ECO:0000313" key="4">
    <source>
        <dbReference type="Proteomes" id="UP000288943"/>
    </source>
</evidence>
<reference evidence="3 4" key="1">
    <citation type="submission" date="2018-01" db="EMBL/GenBank/DDBJ databases">
        <title>The whole genome sequencing and assembly of Paenibacillus chitinolyticus KCCM 41400 strain.</title>
        <authorList>
            <person name="Kim J.-Y."/>
            <person name="Park M.-K."/>
            <person name="Lee Y.-J."/>
            <person name="Yi H."/>
            <person name="Bahn Y.-S."/>
            <person name="Kim J.F."/>
            <person name="Lee D.-W."/>
        </authorList>
    </citation>
    <scope>NUCLEOTIDE SEQUENCE [LARGE SCALE GENOMIC DNA]</scope>
    <source>
        <strain evidence="3 4">KCCM 41400</strain>
    </source>
</reference>
<dbReference type="EMBL" id="CP026520">
    <property type="protein sequence ID" value="QAV19738.1"/>
    <property type="molecule type" value="Genomic_DNA"/>
</dbReference>
<sequence length="299" mass="34160">MYTLTRDEVRAYLKRIGISEIGAPTLLYLAELHKAHVKHLSWQTLDIFGGKPAPIGFKESVALILNRRSGYCFHLNGAFGVLLHSLGYRVNLHRAGVQPMGAEPRINSFHLGLTVDFSDEEAGRGTWIAEVGLGDMPFEPLPLRHGTFIQEPYTYKVTESGVAADGWRLEHDHLASFPGVDYAPDVLTDLEEFKPNHEFYIRSEDSPWFNKFLIRQRNETEGNELRGCIWRKRNASGLEKTELHTKSQWFEVLAGVFDEQLVNYSKPEREELWKRVEAAHSDWQKIKERQEKAGSLPTG</sequence>
<gene>
    <name evidence="2" type="ORF">M5X16_14365</name>
    <name evidence="3" type="ORF">PC41400_19565</name>
</gene>
<proteinExistence type="inferred from homology"/>
<dbReference type="KEGG" id="pchi:PC41400_19565"/>
<protein>
    <submittedName>
        <fullName evidence="3">Arylamine N-acetyltransferase</fullName>
    </submittedName>
</protein>
<dbReference type="AlphaFoldDB" id="A0A410WZ76"/>
<dbReference type="PANTHER" id="PTHR11786">
    <property type="entry name" value="N-HYDROXYARYLAMINE O-ACETYLTRANSFERASE"/>
    <property type="match status" value="1"/>
</dbReference>
<dbReference type="PANTHER" id="PTHR11786:SF0">
    <property type="entry name" value="ARYLAMINE N-ACETYLTRANSFERASE 4-RELATED"/>
    <property type="match status" value="1"/>
</dbReference>
<name>A0A410WZ76_9BACL</name>
<reference evidence="2 5" key="2">
    <citation type="submission" date="2022-05" db="EMBL/GenBank/DDBJ databases">
        <title>Genome Sequencing of Bee-Associated Microbes.</title>
        <authorList>
            <person name="Dunlap C."/>
        </authorList>
    </citation>
    <scope>NUCLEOTIDE SEQUENCE [LARGE SCALE GENOMIC DNA]</scope>
    <source>
        <strain evidence="2 5">NRRL B-23120</strain>
    </source>
</reference>
<dbReference type="InterPro" id="IPR038765">
    <property type="entry name" value="Papain-like_cys_pep_sf"/>
</dbReference>
<evidence type="ECO:0000313" key="3">
    <source>
        <dbReference type="EMBL" id="QAV19738.1"/>
    </source>
</evidence>
<evidence type="ECO:0000256" key="1">
    <source>
        <dbReference type="ARBA" id="ARBA00006547"/>
    </source>
</evidence>
<dbReference type="SUPFAM" id="SSF54001">
    <property type="entry name" value="Cysteine proteinases"/>
    <property type="match status" value="1"/>
</dbReference>
<evidence type="ECO:0000313" key="2">
    <source>
        <dbReference type="EMBL" id="MCY9596957.1"/>
    </source>
</evidence>
<dbReference type="InterPro" id="IPR001447">
    <property type="entry name" value="Arylamine_N-AcTrfase"/>
</dbReference>
<evidence type="ECO:0000313" key="5">
    <source>
        <dbReference type="Proteomes" id="UP001527202"/>
    </source>
</evidence>
<dbReference type="RefSeq" id="WP_042227070.1">
    <property type="nucleotide sequence ID" value="NZ_CP026520.1"/>
</dbReference>
<dbReference type="Proteomes" id="UP000288943">
    <property type="component" value="Chromosome"/>
</dbReference>
<keyword evidence="5" id="KW-1185">Reference proteome</keyword>
<dbReference type="OrthoDB" id="7181050at2"/>
<dbReference type="Proteomes" id="UP001527202">
    <property type="component" value="Unassembled WGS sequence"/>
</dbReference>
<organism evidence="3 4">
    <name type="scientific">Paenibacillus chitinolyticus</name>
    <dbReference type="NCBI Taxonomy" id="79263"/>
    <lineage>
        <taxon>Bacteria</taxon>
        <taxon>Bacillati</taxon>
        <taxon>Bacillota</taxon>
        <taxon>Bacilli</taxon>
        <taxon>Bacillales</taxon>
        <taxon>Paenibacillaceae</taxon>
        <taxon>Paenibacillus</taxon>
    </lineage>
</organism>
<dbReference type="GeneID" id="95376997"/>
<dbReference type="GO" id="GO:0016407">
    <property type="term" value="F:acetyltransferase activity"/>
    <property type="evidence" value="ECO:0007669"/>
    <property type="project" value="InterPro"/>
</dbReference>
<dbReference type="Gene3D" id="3.30.2140.10">
    <property type="entry name" value="Arylamine N-acetyltransferase"/>
    <property type="match status" value="1"/>
</dbReference>
<dbReference type="Pfam" id="PF00797">
    <property type="entry name" value="Acetyltransf_2"/>
    <property type="match status" value="1"/>
</dbReference>
<comment type="similarity">
    <text evidence="1">Belongs to the arylamine N-acetyltransferase family.</text>
</comment>